<evidence type="ECO:0000256" key="1">
    <source>
        <dbReference type="SAM" id="MobiDB-lite"/>
    </source>
</evidence>
<keyword evidence="3" id="KW-1185">Reference proteome</keyword>
<feature type="region of interest" description="Disordered" evidence="1">
    <location>
        <begin position="62"/>
        <end position="99"/>
    </location>
</feature>
<feature type="compositionally biased region" description="Acidic residues" evidence="1">
    <location>
        <begin position="90"/>
        <end position="99"/>
    </location>
</feature>
<name>A0A284QWC0_ARMOS</name>
<reference evidence="3" key="1">
    <citation type="journal article" date="2017" name="Nat. Ecol. Evol.">
        <title>Genome expansion and lineage-specific genetic innovations in the forest pathogenic fungi Armillaria.</title>
        <authorList>
            <person name="Sipos G."/>
            <person name="Prasanna A.N."/>
            <person name="Walter M.C."/>
            <person name="O'Connor E."/>
            <person name="Balint B."/>
            <person name="Krizsan K."/>
            <person name="Kiss B."/>
            <person name="Hess J."/>
            <person name="Varga T."/>
            <person name="Slot J."/>
            <person name="Riley R."/>
            <person name="Boka B."/>
            <person name="Rigling D."/>
            <person name="Barry K."/>
            <person name="Lee J."/>
            <person name="Mihaltcheva S."/>
            <person name="LaButti K."/>
            <person name="Lipzen A."/>
            <person name="Waldron R."/>
            <person name="Moloney N.M."/>
            <person name="Sperisen C."/>
            <person name="Kredics L."/>
            <person name="Vagvoelgyi C."/>
            <person name="Patrignani A."/>
            <person name="Fitzpatrick D."/>
            <person name="Nagy I."/>
            <person name="Doyle S."/>
            <person name="Anderson J.B."/>
            <person name="Grigoriev I.V."/>
            <person name="Gueldener U."/>
            <person name="Muensterkoetter M."/>
            <person name="Nagy L.G."/>
        </authorList>
    </citation>
    <scope>NUCLEOTIDE SEQUENCE [LARGE SCALE GENOMIC DNA]</scope>
    <source>
        <strain evidence="3">C18/9</strain>
    </source>
</reference>
<dbReference type="Proteomes" id="UP000219338">
    <property type="component" value="Unassembled WGS sequence"/>
</dbReference>
<organism evidence="2 3">
    <name type="scientific">Armillaria ostoyae</name>
    <name type="common">Armillaria root rot fungus</name>
    <dbReference type="NCBI Taxonomy" id="47428"/>
    <lineage>
        <taxon>Eukaryota</taxon>
        <taxon>Fungi</taxon>
        <taxon>Dikarya</taxon>
        <taxon>Basidiomycota</taxon>
        <taxon>Agaricomycotina</taxon>
        <taxon>Agaricomycetes</taxon>
        <taxon>Agaricomycetidae</taxon>
        <taxon>Agaricales</taxon>
        <taxon>Marasmiineae</taxon>
        <taxon>Physalacriaceae</taxon>
        <taxon>Armillaria</taxon>
    </lineage>
</organism>
<dbReference type="AlphaFoldDB" id="A0A284QWC0"/>
<dbReference type="OMA" id="CRRNAHA"/>
<accession>A0A284QWC0</accession>
<proteinExistence type="predicted"/>
<dbReference type="OrthoDB" id="3264586at2759"/>
<evidence type="ECO:0000313" key="3">
    <source>
        <dbReference type="Proteomes" id="UP000219338"/>
    </source>
</evidence>
<dbReference type="EMBL" id="FUEG01000002">
    <property type="protein sequence ID" value="SJL00743.1"/>
    <property type="molecule type" value="Genomic_DNA"/>
</dbReference>
<protein>
    <submittedName>
        <fullName evidence="2">Uncharacterized protein</fullName>
    </submittedName>
</protein>
<evidence type="ECO:0000313" key="2">
    <source>
        <dbReference type="EMBL" id="SJL00743.1"/>
    </source>
</evidence>
<sequence>MSVCESLRVYPSKTNKRVASPSFQPTFINKYATNAQHVVPCCTFLSTHSLCSETRPTRITAPTSFANENSDDDDDSFGFTGASRSRRQNDDDDDIENSDDDAKTMAKFLQEYKKQQAKKSSARSVAFDEQKKALFASGRKTAEEISRDGVAYLEELKAQAMITKQQEISYEKYTNGLDQLGEDSNEALAKLVEICPAVNEDLFVRRRQALEAAGEMLKSNPSKREQALELCRRNAHAQVIKSQEKEKLATDASRLIKHYKDLLRG</sequence>
<gene>
    <name evidence="2" type="ORF">ARMOST_04057</name>
</gene>